<feature type="region of interest" description="Disordered" evidence="1">
    <location>
        <begin position="315"/>
        <end position="408"/>
    </location>
</feature>
<keyword evidence="2" id="KW-0812">Transmembrane</keyword>
<feature type="compositionally biased region" description="Polar residues" evidence="1">
    <location>
        <begin position="379"/>
        <end position="408"/>
    </location>
</feature>
<evidence type="ECO:0000256" key="1">
    <source>
        <dbReference type="SAM" id="MobiDB-lite"/>
    </source>
</evidence>
<evidence type="ECO:0000313" key="4">
    <source>
        <dbReference type="Proteomes" id="UP000091820"/>
    </source>
</evidence>
<sequence length="408" mass="44771">MGIPSDMNFSTQQLSFAYNDFLNTVSNVILNFLPLRSSSKEIKGSSLRISSSVLDSRAIRRTSGTSEISHDPHTPQWRLDPCQLEDTAPEMEDPVRLFHGRVRIVWEHNNHTLNTKLMVTVLGKGDQCRSEKKHQCLKIGDEPILCISKALICDGIRHCPYSNEYDSDEDYAMCWKRSRYDEPIPPAIESDLLEHFALEIFHNLFAFDAPVLERKPEGKSNITKMNDHKDGGTSVVNNSLVDDKSEGVANDNNSMEVKGLGFLGRRNTTRNGLNSDLSKYGPWGYLMLGMLLCGGALLICGLWASASQHAANNERQSALQNANSGATNNLSGDQLASANPPPNYEELDPPPPYSVLFPNQKASSSNTLNSSEASATSAMPTTTIQLSPSAAPGTTRSTIRVASTPKND</sequence>
<name>A0A1A9WWM5_9MUSC</name>
<feature type="compositionally biased region" description="Pro residues" evidence="1">
    <location>
        <begin position="339"/>
        <end position="353"/>
    </location>
</feature>
<organism evidence="3 4">
    <name type="scientific">Glossina brevipalpis</name>
    <dbReference type="NCBI Taxonomy" id="37001"/>
    <lineage>
        <taxon>Eukaryota</taxon>
        <taxon>Metazoa</taxon>
        <taxon>Ecdysozoa</taxon>
        <taxon>Arthropoda</taxon>
        <taxon>Hexapoda</taxon>
        <taxon>Insecta</taxon>
        <taxon>Pterygota</taxon>
        <taxon>Neoptera</taxon>
        <taxon>Endopterygota</taxon>
        <taxon>Diptera</taxon>
        <taxon>Brachycera</taxon>
        <taxon>Muscomorpha</taxon>
        <taxon>Hippoboscoidea</taxon>
        <taxon>Glossinidae</taxon>
        <taxon>Glossina</taxon>
    </lineage>
</organism>
<reference evidence="4" key="1">
    <citation type="submission" date="2014-03" db="EMBL/GenBank/DDBJ databases">
        <authorList>
            <person name="Aksoy S."/>
            <person name="Warren W."/>
            <person name="Wilson R.K."/>
        </authorList>
    </citation>
    <scope>NUCLEOTIDE SEQUENCE [LARGE SCALE GENOMIC DNA]</scope>
    <source>
        <strain evidence="4">IAEA</strain>
    </source>
</reference>
<feature type="compositionally biased region" description="Polar residues" evidence="1">
    <location>
        <begin position="315"/>
        <end position="337"/>
    </location>
</feature>
<dbReference type="VEuPathDB" id="VectorBase:GBRI035115"/>
<feature type="compositionally biased region" description="Low complexity" evidence="1">
    <location>
        <begin position="362"/>
        <end position="378"/>
    </location>
</feature>
<keyword evidence="2" id="KW-1133">Transmembrane helix</keyword>
<dbReference type="EnsemblMetazoa" id="GBRI035115-RA">
    <property type="protein sequence ID" value="GBRI035115-PA"/>
    <property type="gene ID" value="GBRI035115"/>
</dbReference>
<feature type="transmembrane region" description="Helical" evidence="2">
    <location>
        <begin position="283"/>
        <end position="306"/>
    </location>
</feature>
<evidence type="ECO:0000313" key="3">
    <source>
        <dbReference type="EnsemblMetazoa" id="GBRI035115-PA"/>
    </source>
</evidence>
<keyword evidence="2" id="KW-0472">Membrane</keyword>
<proteinExistence type="predicted"/>
<reference evidence="3" key="2">
    <citation type="submission" date="2020-05" db="UniProtKB">
        <authorList>
            <consortium name="EnsemblMetazoa"/>
        </authorList>
    </citation>
    <scope>IDENTIFICATION</scope>
    <source>
        <strain evidence="3">IAEA</strain>
    </source>
</reference>
<keyword evidence="4" id="KW-1185">Reference proteome</keyword>
<dbReference type="Proteomes" id="UP000091820">
    <property type="component" value="Unassembled WGS sequence"/>
</dbReference>
<accession>A0A1A9WWM5</accession>
<evidence type="ECO:0000256" key="2">
    <source>
        <dbReference type="SAM" id="Phobius"/>
    </source>
</evidence>
<protein>
    <submittedName>
        <fullName evidence="3">Uncharacterized protein</fullName>
    </submittedName>
</protein>
<dbReference type="AlphaFoldDB" id="A0A1A9WWM5"/>